<evidence type="ECO:0000313" key="3">
    <source>
        <dbReference type="Proteomes" id="UP000291144"/>
    </source>
</evidence>
<dbReference type="RefSeq" id="WP_131352832.1">
    <property type="nucleotide sequence ID" value="NZ_SJKB01000002.1"/>
</dbReference>
<sequence length="107" mass="11640">MAEEQNAYKGTLNNCKTSVIPNCRDAIYHGAGNPADSLLSDLSSGGWACDSATEFSNTLRGKTATILGAFDDAVTVVNAAWSKEPDEVPENDWRGNAWPKQWSMRNM</sequence>
<dbReference type="AlphaFoldDB" id="A0A4R0KW42"/>
<accession>A0A4R0KW42</accession>
<comment type="caution">
    <text evidence="2">The sequence shown here is derived from an EMBL/GenBank/DDBJ whole genome shotgun (WGS) entry which is preliminary data.</text>
</comment>
<gene>
    <name evidence="2" type="ORF">E0H73_07920</name>
</gene>
<dbReference type="Proteomes" id="UP000291144">
    <property type="component" value="Unassembled WGS sequence"/>
</dbReference>
<evidence type="ECO:0000313" key="2">
    <source>
        <dbReference type="EMBL" id="TCC64327.1"/>
    </source>
</evidence>
<proteinExistence type="predicted"/>
<dbReference type="OrthoDB" id="3747162at2"/>
<organism evidence="2 3">
    <name type="scientific">Kribbella pittospori</name>
    <dbReference type="NCBI Taxonomy" id="722689"/>
    <lineage>
        <taxon>Bacteria</taxon>
        <taxon>Bacillati</taxon>
        <taxon>Actinomycetota</taxon>
        <taxon>Actinomycetes</taxon>
        <taxon>Propionibacteriales</taxon>
        <taxon>Kribbellaceae</taxon>
        <taxon>Kribbella</taxon>
    </lineage>
</organism>
<keyword evidence="3" id="KW-1185">Reference proteome</keyword>
<protein>
    <submittedName>
        <fullName evidence="2">Uncharacterized protein</fullName>
    </submittedName>
</protein>
<name>A0A4R0KW42_9ACTN</name>
<dbReference type="EMBL" id="SJKB01000002">
    <property type="protein sequence ID" value="TCC64327.1"/>
    <property type="molecule type" value="Genomic_DNA"/>
</dbReference>
<reference evidence="2 3" key="1">
    <citation type="submission" date="2019-02" db="EMBL/GenBank/DDBJ databases">
        <title>Kribbella capetownensis sp. nov. and Kribbella speibonae sp. nov., isolated from soil.</title>
        <authorList>
            <person name="Curtis S.M."/>
            <person name="Norton I."/>
            <person name="Everest G.J."/>
            <person name="Meyers P.R."/>
        </authorList>
    </citation>
    <scope>NUCLEOTIDE SEQUENCE [LARGE SCALE GENOMIC DNA]</scope>
    <source>
        <strain evidence="2 3">NRRL B-24813</strain>
    </source>
</reference>
<evidence type="ECO:0000256" key="1">
    <source>
        <dbReference type="SAM" id="MobiDB-lite"/>
    </source>
</evidence>
<feature type="region of interest" description="Disordered" evidence="1">
    <location>
        <begin position="86"/>
        <end position="107"/>
    </location>
</feature>